<dbReference type="InterPro" id="IPR050834">
    <property type="entry name" value="Glycosyltransf_2"/>
</dbReference>
<dbReference type="AlphaFoldDB" id="A0AAP2CHX4"/>
<keyword evidence="3" id="KW-0808">Transferase</keyword>
<name>A0AAP2CHX4_9BACT</name>
<evidence type="ECO:0000256" key="1">
    <source>
        <dbReference type="SAM" id="Phobius"/>
    </source>
</evidence>
<accession>A0AAP2CHX4</accession>
<dbReference type="GO" id="GO:0016757">
    <property type="term" value="F:glycosyltransferase activity"/>
    <property type="evidence" value="ECO:0007669"/>
    <property type="project" value="UniProtKB-KW"/>
</dbReference>
<keyword evidence="4" id="KW-1185">Reference proteome</keyword>
<keyword evidence="1" id="KW-1133">Transmembrane helix</keyword>
<dbReference type="Pfam" id="PF00535">
    <property type="entry name" value="Glycos_transf_2"/>
    <property type="match status" value="1"/>
</dbReference>
<feature type="transmembrane region" description="Helical" evidence="1">
    <location>
        <begin position="237"/>
        <end position="258"/>
    </location>
</feature>
<proteinExistence type="predicted"/>
<keyword evidence="1" id="KW-0472">Membrane</keyword>
<keyword evidence="3" id="KW-0328">Glycosyltransferase</keyword>
<dbReference type="Gene3D" id="3.90.550.10">
    <property type="entry name" value="Spore Coat Polysaccharide Biosynthesis Protein SpsA, Chain A"/>
    <property type="match status" value="1"/>
</dbReference>
<dbReference type="PANTHER" id="PTHR43685">
    <property type="entry name" value="GLYCOSYLTRANSFERASE"/>
    <property type="match status" value="1"/>
</dbReference>
<dbReference type="InterPro" id="IPR001173">
    <property type="entry name" value="Glyco_trans_2-like"/>
</dbReference>
<evidence type="ECO:0000259" key="2">
    <source>
        <dbReference type="Pfam" id="PF00535"/>
    </source>
</evidence>
<dbReference type="PANTHER" id="PTHR43685:SF3">
    <property type="entry name" value="SLR2126 PROTEIN"/>
    <property type="match status" value="1"/>
</dbReference>
<reference evidence="3 4" key="1">
    <citation type="submission" date="2021-05" db="EMBL/GenBank/DDBJ databases">
        <authorList>
            <person name="Zhang Z.D."/>
            <person name="Osman G."/>
        </authorList>
    </citation>
    <scope>NUCLEOTIDE SEQUENCE [LARGE SCALE GENOMIC DNA]</scope>
    <source>
        <strain evidence="3 4">KCTC 32217</strain>
    </source>
</reference>
<sequence length="320" mass="35902">MLFSIIIPVYNRPLEIKELLESLNQQSFRDFEVIIVEDGSSVTCKEICGSFAQYFPITYYFQKNSGQGFARNFGMKQASGDFFVLLDSDCIAPPNYLKIVAESLELRQLDAFGGPDAAEENFSPLQKAINFSMTSLFTTGGIRGKLPDPSKYQARGYNMGLSRKAFEETQGFVDPNKGEDIELSIRLQKLGFKLELIADAFVYHKRRNTFWSFIKQSYSFGKNRVNVSRFHPEAIKIVHLLPFFFLLGVFSLPGLFLFRENLFYLGVGLLGLWSLGLMITSTIENKSLFIGLLSLPVAFGQLLAYGAGLASESLRKASKG</sequence>
<keyword evidence="1" id="KW-0812">Transmembrane</keyword>
<dbReference type="EC" id="2.4.-.-" evidence="3"/>
<evidence type="ECO:0000313" key="4">
    <source>
        <dbReference type="Proteomes" id="UP001319104"/>
    </source>
</evidence>
<evidence type="ECO:0000313" key="3">
    <source>
        <dbReference type="EMBL" id="MBS9525028.1"/>
    </source>
</evidence>
<comment type="caution">
    <text evidence="3">The sequence shown here is derived from an EMBL/GenBank/DDBJ whole genome shotgun (WGS) entry which is preliminary data.</text>
</comment>
<feature type="transmembrane region" description="Helical" evidence="1">
    <location>
        <begin position="289"/>
        <end position="310"/>
    </location>
</feature>
<protein>
    <submittedName>
        <fullName evidence="3">Glycosyltransferase</fullName>
        <ecNumber evidence="3">2.4.-.-</ecNumber>
    </submittedName>
</protein>
<dbReference type="Proteomes" id="UP001319104">
    <property type="component" value="Unassembled WGS sequence"/>
</dbReference>
<gene>
    <name evidence="3" type="ORF">KI659_13495</name>
</gene>
<dbReference type="RefSeq" id="WP_213945878.1">
    <property type="nucleotide sequence ID" value="NZ_JAHCMY010000007.1"/>
</dbReference>
<dbReference type="SUPFAM" id="SSF53448">
    <property type="entry name" value="Nucleotide-diphospho-sugar transferases"/>
    <property type="match status" value="1"/>
</dbReference>
<organism evidence="3 4">
    <name type="scientific">Litoribacter ruber</name>
    <dbReference type="NCBI Taxonomy" id="702568"/>
    <lineage>
        <taxon>Bacteria</taxon>
        <taxon>Pseudomonadati</taxon>
        <taxon>Bacteroidota</taxon>
        <taxon>Cytophagia</taxon>
        <taxon>Cytophagales</taxon>
        <taxon>Cyclobacteriaceae</taxon>
        <taxon>Litoribacter</taxon>
    </lineage>
</organism>
<feature type="domain" description="Glycosyltransferase 2-like" evidence="2">
    <location>
        <begin position="4"/>
        <end position="168"/>
    </location>
</feature>
<dbReference type="InterPro" id="IPR029044">
    <property type="entry name" value="Nucleotide-diphossugar_trans"/>
</dbReference>
<feature type="transmembrane region" description="Helical" evidence="1">
    <location>
        <begin position="263"/>
        <end position="283"/>
    </location>
</feature>
<dbReference type="EMBL" id="JAHCMY010000007">
    <property type="protein sequence ID" value="MBS9525028.1"/>
    <property type="molecule type" value="Genomic_DNA"/>
</dbReference>